<dbReference type="Gene3D" id="3.30.310.170">
    <property type="entry name" value="Outer membrane protein assembly factor BamC"/>
    <property type="match status" value="1"/>
</dbReference>
<accession>A0A5B8CQC6</accession>
<dbReference type="EMBL" id="CP040946">
    <property type="protein sequence ID" value="QDC43485.1"/>
    <property type="molecule type" value="Genomic_DNA"/>
</dbReference>
<proteinExistence type="predicted"/>
<gene>
    <name evidence="3" type="primary">bamC</name>
    <name evidence="3" type="ORF">FIU01_02375</name>
</gene>
<dbReference type="OrthoDB" id="5291099at2"/>
<feature type="signal peptide" evidence="2">
    <location>
        <begin position="1"/>
        <end position="19"/>
    </location>
</feature>
<dbReference type="Proteomes" id="UP000311008">
    <property type="component" value="Chromosome"/>
</dbReference>
<dbReference type="InterPro" id="IPR042268">
    <property type="entry name" value="BamC_C"/>
</dbReference>
<evidence type="ECO:0000256" key="1">
    <source>
        <dbReference type="SAM" id="MobiDB-lite"/>
    </source>
</evidence>
<organism evidence="3 4">
    <name type="scientific">Methylophilus medardicus</name>
    <dbReference type="NCBI Taxonomy" id="2588534"/>
    <lineage>
        <taxon>Bacteria</taxon>
        <taxon>Pseudomonadati</taxon>
        <taxon>Pseudomonadota</taxon>
        <taxon>Betaproteobacteria</taxon>
        <taxon>Nitrosomonadales</taxon>
        <taxon>Methylophilaceae</taxon>
        <taxon>Methylophilus</taxon>
    </lineage>
</organism>
<dbReference type="KEGG" id="mmec:FIU01_02375"/>
<evidence type="ECO:0000256" key="2">
    <source>
        <dbReference type="SAM" id="SignalP"/>
    </source>
</evidence>
<dbReference type="RefSeq" id="WP_140002569.1">
    <property type="nucleotide sequence ID" value="NZ_CP040946.1"/>
</dbReference>
<dbReference type="AlphaFoldDB" id="A0A5B8CQC6"/>
<evidence type="ECO:0000313" key="3">
    <source>
        <dbReference type="EMBL" id="QDC43485.1"/>
    </source>
</evidence>
<dbReference type="Pfam" id="PF06804">
    <property type="entry name" value="Lipoprotein_18"/>
    <property type="match status" value="1"/>
</dbReference>
<dbReference type="InterPro" id="IPR010653">
    <property type="entry name" value="NlpB/DapX"/>
</dbReference>
<sequence length="418" mass="46850">MSHVWVQRAVLLSLVTALAACDSIPFLNNSSDYKGAGRSKPLEVPPDLTTVRTSSTYNVPGSTSYSAYSQNQDAQEQNGPQPVLADMKNVRMVKAGSQRWLVVNAPAEKVWPIVRDFWLDQGFAVKVENPEVGVIETEWLQSDAIKPKEDNRGYGEKFDAWLDKLSGFADRRKFRTRIERGEKDGTTEIYMTHRTVAGAPDDGKNYVTTQLGVIDTGYRANAADAKNNAGQEFDADLDAELLRRMMVKLGLDEQKAEQVMTQAASDKRADVIKESDQSVTLKLNEPFDRGWRRVGLALDRIGFVTEDKNRSEGIFYVRYADTDAEDPIKQKKGLLERLKFWGSDEDEKSAAPADVKPGDKTKFWKGTADGDKSSKQYHIQVLENADDTTDVYVLTSDNKRNTSTTANRIISLLYEQLK</sequence>
<keyword evidence="2" id="KW-0732">Signal</keyword>
<evidence type="ECO:0000313" key="4">
    <source>
        <dbReference type="Proteomes" id="UP000311008"/>
    </source>
</evidence>
<feature type="compositionally biased region" description="Basic and acidic residues" evidence="1">
    <location>
        <begin position="356"/>
        <end position="371"/>
    </location>
</feature>
<protein>
    <submittedName>
        <fullName evidence="3">Outer membrane protein assembly factor BamC</fullName>
    </submittedName>
</protein>
<feature type="region of interest" description="Disordered" evidence="1">
    <location>
        <begin position="346"/>
        <end position="371"/>
    </location>
</feature>
<keyword evidence="4" id="KW-1185">Reference proteome</keyword>
<name>A0A5B8CQC6_9PROT</name>
<feature type="chain" id="PRO_5022662518" evidence="2">
    <location>
        <begin position="20"/>
        <end position="418"/>
    </location>
</feature>
<reference evidence="4" key="1">
    <citation type="journal article" date="2019" name="ISME J.">
        <title>Evolution in action: habitat transition from sediment to the pelagial leads to genome streamlining in Methylophilaceae.</title>
        <authorList>
            <person name="Salcher M."/>
            <person name="Schaefle D."/>
            <person name="Kaspar M."/>
            <person name="Neuenschwander S.M."/>
            <person name="Ghai R."/>
        </authorList>
    </citation>
    <scope>NUCLEOTIDE SEQUENCE [LARGE SCALE GENOMIC DNA]</scope>
    <source>
        <strain evidence="4">MMS-M-51</strain>
    </source>
</reference>